<dbReference type="SUPFAM" id="SSF110296">
    <property type="entry name" value="Oligoxyloglucan reducing end-specific cellobiohydrolase"/>
    <property type="match status" value="1"/>
</dbReference>
<gene>
    <name evidence="1" type="ORF">GRQ65_07160</name>
</gene>
<dbReference type="PANTHER" id="PTHR47199:SF2">
    <property type="entry name" value="PHOTOSYSTEM II STABILITY_ASSEMBLY FACTOR HCF136, CHLOROPLASTIC"/>
    <property type="match status" value="1"/>
</dbReference>
<protein>
    <submittedName>
        <fullName evidence="1">Oxidoreductase</fullName>
    </submittedName>
</protein>
<dbReference type="AlphaFoldDB" id="A0A6L7EUH0"/>
<reference evidence="1 2" key="1">
    <citation type="submission" date="2019-12" db="EMBL/GenBank/DDBJ databases">
        <authorList>
            <person name="Kun Z."/>
        </authorList>
    </citation>
    <scope>NUCLEOTIDE SEQUENCE [LARGE SCALE GENOMIC DNA]</scope>
    <source>
        <strain evidence="1 2">YIM 123512</strain>
    </source>
</reference>
<dbReference type="Proteomes" id="UP000473325">
    <property type="component" value="Unassembled WGS sequence"/>
</dbReference>
<keyword evidence="2" id="KW-1185">Reference proteome</keyword>
<dbReference type="InterPro" id="IPR015943">
    <property type="entry name" value="WD40/YVTN_repeat-like_dom_sf"/>
</dbReference>
<proteinExistence type="predicted"/>
<dbReference type="PANTHER" id="PTHR47199">
    <property type="entry name" value="PHOTOSYSTEM II STABILITY/ASSEMBLY FACTOR HCF136, CHLOROPLASTIC"/>
    <property type="match status" value="1"/>
</dbReference>
<dbReference type="PROSITE" id="PS51318">
    <property type="entry name" value="TAT"/>
    <property type="match status" value="1"/>
</dbReference>
<organism evidence="1 2">
    <name type="scientific">Nocardioides flavescens</name>
    <dbReference type="NCBI Taxonomy" id="2691959"/>
    <lineage>
        <taxon>Bacteria</taxon>
        <taxon>Bacillati</taxon>
        <taxon>Actinomycetota</taxon>
        <taxon>Actinomycetes</taxon>
        <taxon>Propionibacteriales</taxon>
        <taxon>Nocardioidaceae</taxon>
        <taxon>Nocardioides</taxon>
    </lineage>
</organism>
<dbReference type="CDD" id="cd15482">
    <property type="entry name" value="Sialidase_non-viral"/>
    <property type="match status" value="1"/>
</dbReference>
<evidence type="ECO:0000313" key="1">
    <source>
        <dbReference type="EMBL" id="MXG89326.1"/>
    </source>
</evidence>
<comment type="caution">
    <text evidence="1">The sequence shown here is derived from an EMBL/GenBank/DDBJ whole genome shotgun (WGS) entry which is preliminary data.</text>
</comment>
<sequence length="358" mass="37443">MIPGRSPRRRLLSLLGSVAAVLVTVPAVVAVSPAADAAGGYRWRDTDTSSESHFRGLAAVSAKVAWAGGYDGTIVRTADGGRTWKDVSPGLPGTEALQFRDIEAWDSRNAVALAVGEGTDSRIYRTSDGGQTWKRGYQNRNPKAFYDCMSFWDRRHGITIGDPVNGRLAVLVTNDGGRSWDKRPGPAALKGEAGFAASGQCTVTAGKSDAWFGGGGPAARVFHTEDRGRTWSVSATPLASGETGGINGLLALDRRHVMAVGGDFSDPEAGADTAAYSNDGGTTWTAAGDLRGYRSSVALVPGTEGTFIAVGLTGSDVSRDGGLTWRKVDNKSLDTIDCSADACWGSGDLGRIAVLTER</sequence>
<dbReference type="Gene3D" id="2.130.10.10">
    <property type="entry name" value="YVTN repeat-like/Quinoprotein amine dehydrogenase"/>
    <property type="match status" value="2"/>
</dbReference>
<dbReference type="RefSeq" id="WP_160876692.1">
    <property type="nucleotide sequence ID" value="NZ_WUEK01000004.1"/>
</dbReference>
<evidence type="ECO:0000313" key="2">
    <source>
        <dbReference type="Proteomes" id="UP000473325"/>
    </source>
</evidence>
<dbReference type="EMBL" id="WUEK01000004">
    <property type="protein sequence ID" value="MXG89326.1"/>
    <property type="molecule type" value="Genomic_DNA"/>
</dbReference>
<accession>A0A6L7EUH0</accession>
<name>A0A6L7EUH0_9ACTN</name>
<dbReference type="InterPro" id="IPR006311">
    <property type="entry name" value="TAT_signal"/>
</dbReference>